<feature type="transmembrane region" description="Helical" evidence="14">
    <location>
        <begin position="21"/>
        <end position="44"/>
    </location>
</feature>
<evidence type="ECO:0000256" key="6">
    <source>
        <dbReference type="ARBA" id="ARBA00022490"/>
    </source>
</evidence>
<dbReference type="Pfam" id="PF00335">
    <property type="entry name" value="Tetraspanin"/>
    <property type="match status" value="1"/>
</dbReference>
<evidence type="ECO:0000256" key="8">
    <source>
        <dbReference type="ARBA" id="ARBA00022949"/>
    </source>
</evidence>
<dbReference type="Gene3D" id="1.10.1450.10">
    <property type="entry name" value="Tetraspanin"/>
    <property type="match status" value="1"/>
</dbReference>
<dbReference type="InterPro" id="IPR018499">
    <property type="entry name" value="Tetraspanin/Peripherin"/>
</dbReference>
<dbReference type="FunFam" id="1.10.1450.10:FF:000007">
    <property type="entry name" value="Tetraspanin"/>
    <property type="match status" value="1"/>
</dbReference>
<keyword evidence="7 14" id="KW-0812">Transmembrane</keyword>
<evidence type="ECO:0000256" key="11">
    <source>
        <dbReference type="ARBA" id="ARBA00023157"/>
    </source>
</evidence>
<evidence type="ECO:0000313" key="16">
    <source>
        <dbReference type="Proteomes" id="UP000291343"/>
    </source>
</evidence>
<dbReference type="InterPro" id="IPR008952">
    <property type="entry name" value="Tetraspanin_EC2_sf"/>
</dbReference>
<dbReference type="InParanoid" id="A0A482WH00"/>
<feature type="transmembrane region" description="Helical" evidence="14">
    <location>
        <begin position="64"/>
        <end position="92"/>
    </location>
</feature>
<evidence type="ECO:0000313" key="15">
    <source>
        <dbReference type="EMBL" id="RZF32728.1"/>
    </source>
</evidence>
<dbReference type="GO" id="GO:0005912">
    <property type="term" value="C:adherens junction"/>
    <property type="evidence" value="ECO:0007669"/>
    <property type="project" value="UniProtKB-SubCell"/>
</dbReference>
<evidence type="ECO:0000256" key="7">
    <source>
        <dbReference type="ARBA" id="ARBA00022692"/>
    </source>
</evidence>
<proteinExistence type="inferred from homology"/>
<dbReference type="GO" id="GO:0046930">
    <property type="term" value="C:pore complex"/>
    <property type="evidence" value="ECO:0007669"/>
    <property type="project" value="UniProtKB-ARBA"/>
</dbReference>
<evidence type="ECO:0000256" key="1">
    <source>
        <dbReference type="ARBA" id="ARBA00004496"/>
    </source>
</evidence>
<comment type="similarity">
    <text evidence="4">Belongs to the tetraspanin (TM4SF) family.</text>
</comment>
<evidence type="ECO:0000256" key="13">
    <source>
        <dbReference type="ARBA" id="ARBA00040369"/>
    </source>
</evidence>
<sequence>MNRRRTPNNFTYVSSCVKYMIFLLNFAFWLFGGVLIGIGTYAFLDKWRDGTGQVDWHGLIKLETIYDIVLNISLILIIAGSVVFIVSFAGCVGALRENTCLLKFYSLFLLIFFLLEMAVAIMGFVFPHTMQSMLEESFTDKIIHTYRDDADLQNLIDFAQREFHCCGLSSEGYMDWSKNEYFNCSSPSVEQCGVPFSCCINDTDITSGLVNFMCGHKVQQLSINIDNRALGLYAGELKHGCE</sequence>
<dbReference type="PROSITE" id="PS00421">
    <property type="entry name" value="TM4_1"/>
    <property type="match status" value="1"/>
</dbReference>
<organism evidence="15 16">
    <name type="scientific">Laodelphax striatellus</name>
    <name type="common">Small brown planthopper</name>
    <name type="synonym">Delphax striatella</name>
    <dbReference type="NCBI Taxonomy" id="195883"/>
    <lineage>
        <taxon>Eukaryota</taxon>
        <taxon>Metazoa</taxon>
        <taxon>Ecdysozoa</taxon>
        <taxon>Arthropoda</taxon>
        <taxon>Hexapoda</taxon>
        <taxon>Insecta</taxon>
        <taxon>Pterygota</taxon>
        <taxon>Neoptera</taxon>
        <taxon>Paraneoptera</taxon>
        <taxon>Hemiptera</taxon>
        <taxon>Auchenorrhyncha</taxon>
        <taxon>Fulgoroidea</taxon>
        <taxon>Delphacidae</taxon>
        <taxon>Criomorphinae</taxon>
        <taxon>Laodelphax</taxon>
    </lineage>
</organism>
<dbReference type="GO" id="GO:0051604">
    <property type="term" value="P:protein maturation"/>
    <property type="evidence" value="ECO:0007669"/>
    <property type="project" value="UniProtKB-ARBA"/>
</dbReference>
<accession>A0A482WH00</accession>
<dbReference type="GO" id="GO:0065003">
    <property type="term" value="P:protein-containing complex assembly"/>
    <property type="evidence" value="ECO:0007669"/>
    <property type="project" value="UniProtKB-ARBA"/>
</dbReference>
<dbReference type="SUPFAM" id="SSF48652">
    <property type="entry name" value="Tetraspanin"/>
    <property type="match status" value="1"/>
</dbReference>
<keyword evidence="5" id="KW-1003">Cell membrane</keyword>
<keyword evidence="12" id="KW-0325">Glycoprotein</keyword>
<reference evidence="15 16" key="1">
    <citation type="journal article" date="2017" name="Gigascience">
        <title>Genome sequence of the small brown planthopper, Laodelphax striatellus.</title>
        <authorList>
            <person name="Zhu J."/>
            <person name="Jiang F."/>
            <person name="Wang X."/>
            <person name="Yang P."/>
            <person name="Bao Y."/>
            <person name="Zhao W."/>
            <person name="Wang W."/>
            <person name="Lu H."/>
            <person name="Wang Q."/>
            <person name="Cui N."/>
            <person name="Li J."/>
            <person name="Chen X."/>
            <person name="Luo L."/>
            <person name="Yu J."/>
            <person name="Kang L."/>
            <person name="Cui F."/>
        </authorList>
    </citation>
    <scope>NUCLEOTIDE SEQUENCE [LARGE SCALE GENOMIC DNA]</scope>
    <source>
        <strain evidence="15">Lst14</strain>
    </source>
</reference>
<evidence type="ECO:0000256" key="5">
    <source>
        <dbReference type="ARBA" id="ARBA00022475"/>
    </source>
</evidence>
<dbReference type="Proteomes" id="UP000291343">
    <property type="component" value="Unassembled WGS sequence"/>
</dbReference>
<dbReference type="FunCoup" id="A0A482WH00">
    <property type="interactions" value="134"/>
</dbReference>
<dbReference type="InterPro" id="IPR018503">
    <property type="entry name" value="Tetraspanin_CS"/>
</dbReference>
<dbReference type="PRINTS" id="PR00259">
    <property type="entry name" value="TMFOUR"/>
</dbReference>
<feature type="transmembrane region" description="Helical" evidence="14">
    <location>
        <begin position="104"/>
        <end position="126"/>
    </location>
</feature>
<dbReference type="GO" id="GO:0072659">
    <property type="term" value="P:protein localization to plasma membrane"/>
    <property type="evidence" value="ECO:0007669"/>
    <property type="project" value="UniProtKB-ARBA"/>
</dbReference>
<evidence type="ECO:0000256" key="9">
    <source>
        <dbReference type="ARBA" id="ARBA00022989"/>
    </source>
</evidence>
<comment type="caution">
    <text evidence="15">The sequence shown here is derived from an EMBL/GenBank/DDBJ whole genome shotgun (WGS) entry which is preliminary data.</text>
</comment>
<dbReference type="EMBL" id="QKKF02036096">
    <property type="protein sequence ID" value="RZF32728.1"/>
    <property type="molecule type" value="Genomic_DNA"/>
</dbReference>
<evidence type="ECO:0000256" key="10">
    <source>
        <dbReference type="ARBA" id="ARBA00023136"/>
    </source>
</evidence>
<protein>
    <recommendedName>
        <fullName evidence="13">Tetraspanin-33</fullName>
    </recommendedName>
</protein>
<dbReference type="AlphaFoldDB" id="A0A482WH00"/>
<dbReference type="OrthoDB" id="2014092at2759"/>
<evidence type="ECO:0000256" key="4">
    <source>
        <dbReference type="ARBA" id="ARBA00006840"/>
    </source>
</evidence>
<keyword evidence="10 14" id="KW-0472">Membrane</keyword>
<name>A0A482WH00_LAOST</name>
<keyword evidence="9 14" id="KW-1133">Transmembrane helix</keyword>
<comment type="subcellular location">
    <subcellularLocation>
        <location evidence="2">Cell junction</location>
        <location evidence="2">Adherens junction</location>
    </subcellularLocation>
    <subcellularLocation>
        <location evidence="3">Cell membrane</location>
        <topology evidence="3">Multi-pass membrane protein</topology>
    </subcellularLocation>
    <subcellularLocation>
        <location evidence="1">Cytoplasm</location>
    </subcellularLocation>
</comment>
<keyword evidence="16" id="KW-1185">Reference proteome</keyword>
<dbReference type="GO" id="GO:0005737">
    <property type="term" value="C:cytoplasm"/>
    <property type="evidence" value="ECO:0007669"/>
    <property type="project" value="UniProtKB-SubCell"/>
</dbReference>
<keyword evidence="6" id="KW-0963">Cytoplasm</keyword>
<dbReference type="STRING" id="195883.A0A482WH00"/>
<keyword evidence="8" id="KW-0965">Cell junction</keyword>
<dbReference type="GO" id="GO:0019899">
    <property type="term" value="F:enzyme binding"/>
    <property type="evidence" value="ECO:0007669"/>
    <property type="project" value="UniProtKB-ARBA"/>
</dbReference>
<dbReference type="GO" id="GO:0005886">
    <property type="term" value="C:plasma membrane"/>
    <property type="evidence" value="ECO:0007669"/>
    <property type="project" value="UniProtKB-SubCell"/>
</dbReference>
<keyword evidence="11" id="KW-1015">Disulfide bond</keyword>
<evidence type="ECO:0000256" key="14">
    <source>
        <dbReference type="SAM" id="Phobius"/>
    </source>
</evidence>
<evidence type="ECO:0000256" key="3">
    <source>
        <dbReference type="ARBA" id="ARBA00004651"/>
    </source>
</evidence>
<dbReference type="PANTHER" id="PTHR19282">
    <property type="entry name" value="TETRASPANIN"/>
    <property type="match status" value="1"/>
</dbReference>
<dbReference type="PANTHER" id="PTHR19282:SF489">
    <property type="entry name" value="TETRASPANIN-RELATED"/>
    <property type="match status" value="1"/>
</dbReference>
<dbReference type="SMR" id="A0A482WH00"/>
<gene>
    <name evidence="15" type="ORF">LSTR_LSTR005921</name>
</gene>
<evidence type="ECO:0000256" key="12">
    <source>
        <dbReference type="ARBA" id="ARBA00023180"/>
    </source>
</evidence>
<evidence type="ECO:0000256" key="2">
    <source>
        <dbReference type="ARBA" id="ARBA00004536"/>
    </source>
</evidence>